<evidence type="ECO:0000313" key="3">
    <source>
        <dbReference type="EMBL" id="SEM13270.1"/>
    </source>
</evidence>
<dbReference type="AlphaFoldDB" id="A0A1H7VVR0"/>
<dbReference type="SUPFAM" id="SSF47616">
    <property type="entry name" value="GST C-terminal domain-like"/>
    <property type="match status" value="1"/>
</dbReference>
<protein>
    <submittedName>
        <fullName evidence="3">Glutathione S-transferase</fullName>
    </submittedName>
</protein>
<dbReference type="GO" id="GO:0006559">
    <property type="term" value="P:L-phenylalanine catabolic process"/>
    <property type="evidence" value="ECO:0007669"/>
    <property type="project" value="TreeGrafter"/>
</dbReference>
<sequence>MVGKPVLYGFDGSTYVRTVRMVLADKGIEYDQVPVNVLAGEPRQPEHLKRHPFGKVPVLDIDGIRIRETDAICRYLEDIAPKPPLVPDDARARARMNEAIGLIDSYGYGALVGVAGYHLFPDFIGGQNEAARERAITDSQTLLTLLMENRNGAGWLAGDKATLADYFLGPIMFYVALTPDADAVMSVDGVKDWWEAMQAHATFAVTAPDLG</sequence>
<gene>
    <name evidence="3" type="ORF">SAMN05443999_11378</name>
</gene>
<dbReference type="InterPro" id="IPR036282">
    <property type="entry name" value="Glutathione-S-Trfase_C_sf"/>
</dbReference>
<dbReference type="Gene3D" id="3.40.30.10">
    <property type="entry name" value="Glutaredoxin"/>
    <property type="match status" value="1"/>
</dbReference>
<dbReference type="EMBL" id="FOAG01000013">
    <property type="protein sequence ID" value="SEM13270.1"/>
    <property type="molecule type" value="Genomic_DNA"/>
</dbReference>
<dbReference type="GO" id="GO:0016034">
    <property type="term" value="F:maleylacetoacetate isomerase activity"/>
    <property type="evidence" value="ECO:0007669"/>
    <property type="project" value="TreeGrafter"/>
</dbReference>
<evidence type="ECO:0000313" key="4">
    <source>
        <dbReference type="Proteomes" id="UP000199582"/>
    </source>
</evidence>
<dbReference type="PROSITE" id="PS50405">
    <property type="entry name" value="GST_CTER"/>
    <property type="match status" value="1"/>
</dbReference>
<evidence type="ECO:0000259" key="2">
    <source>
        <dbReference type="PROSITE" id="PS50405"/>
    </source>
</evidence>
<dbReference type="Pfam" id="PF13417">
    <property type="entry name" value="GST_N_3"/>
    <property type="match status" value="1"/>
</dbReference>
<dbReference type="InterPro" id="IPR036249">
    <property type="entry name" value="Thioredoxin-like_sf"/>
</dbReference>
<dbReference type="OrthoDB" id="509852at2"/>
<dbReference type="PANTHER" id="PTHR42673">
    <property type="entry name" value="MALEYLACETOACETATE ISOMERASE"/>
    <property type="match status" value="1"/>
</dbReference>
<dbReference type="InterPro" id="IPR040079">
    <property type="entry name" value="Glutathione_S-Trfase"/>
</dbReference>
<accession>A0A1H7VVR0</accession>
<proteinExistence type="predicted"/>
<dbReference type="Proteomes" id="UP000199582">
    <property type="component" value="Unassembled WGS sequence"/>
</dbReference>
<dbReference type="SFLD" id="SFLDS00019">
    <property type="entry name" value="Glutathione_Transferase_(cytos"/>
    <property type="match status" value="1"/>
</dbReference>
<dbReference type="PANTHER" id="PTHR42673:SF4">
    <property type="entry name" value="MALEYLACETOACETATE ISOMERASE"/>
    <property type="match status" value="1"/>
</dbReference>
<evidence type="ECO:0000259" key="1">
    <source>
        <dbReference type="PROSITE" id="PS50404"/>
    </source>
</evidence>
<dbReference type="PROSITE" id="PS50404">
    <property type="entry name" value="GST_NTER"/>
    <property type="match status" value="1"/>
</dbReference>
<dbReference type="STRING" id="1287727.SAMN05443999_11378"/>
<feature type="domain" description="GST C-terminal" evidence="2">
    <location>
        <begin position="89"/>
        <end position="211"/>
    </location>
</feature>
<dbReference type="SFLD" id="SFLDG00358">
    <property type="entry name" value="Main_(cytGST)"/>
    <property type="match status" value="1"/>
</dbReference>
<dbReference type="InterPro" id="IPR010987">
    <property type="entry name" value="Glutathione-S-Trfase_C-like"/>
</dbReference>
<name>A0A1H7VVR0_9RHOB</name>
<organism evidence="3 4">
    <name type="scientific">Roseovarius azorensis</name>
    <dbReference type="NCBI Taxonomy" id="1287727"/>
    <lineage>
        <taxon>Bacteria</taxon>
        <taxon>Pseudomonadati</taxon>
        <taxon>Pseudomonadota</taxon>
        <taxon>Alphaproteobacteria</taxon>
        <taxon>Rhodobacterales</taxon>
        <taxon>Roseobacteraceae</taxon>
        <taxon>Roseovarius</taxon>
    </lineage>
</organism>
<dbReference type="GO" id="GO:0004364">
    <property type="term" value="F:glutathione transferase activity"/>
    <property type="evidence" value="ECO:0007669"/>
    <property type="project" value="TreeGrafter"/>
</dbReference>
<dbReference type="Gene3D" id="1.20.1050.10">
    <property type="match status" value="1"/>
</dbReference>
<feature type="domain" description="GST N-terminal" evidence="1">
    <location>
        <begin position="3"/>
        <end position="84"/>
    </location>
</feature>
<reference evidence="3 4" key="1">
    <citation type="submission" date="2016-10" db="EMBL/GenBank/DDBJ databases">
        <authorList>
            <person name="de Groot N.N."/>
        </authorList>
    </citation>
    <scope>NUCLEOTIDE SEQUENCE [LARGE SCALE GENOMIC DNA]</scope>
    <source>
        <strain evidence="3 4">DSM 100674</strain>
    </source>
</reference>
<keyword evidence="4" id="KW-1185">Reference proteome</keyword>
<dbReference type="Pfam" id="PF00043">
    <property type="entry name" value="GST_C"/>
    <property type="match status" value="1"/>
</dbReference>
<dbReference type="InterPro" id="IPR004046">
    <property type="entry name" value="GST_C"/>
</dbReference>
<dbReference type="InterPro" id="IPR004045">
    <property type="entry name" value="Glutathione_S-Trfase_N"/>
</dbReference>
<keyword evidence="3" id="KW-0808">Transferase</keyword>
<dbReference type="SUPFAM" id="SSF52833">
    <property type="entry name" value="Thioredoxin-like"/>
    <property type="match status" value="1"/>
</dbReference>
<dbReference type="GO" id="GO:0006749">
    <property type="term" value="P:glutathione metabolic process"/>
    <property type="evidence" value="ECO:0007669"/>
    <property type="project" value="TreeGrafter"/>
</dbReference>
<dbReference type="RefSeq" id="WP_093038920.1">
    <property type="nucleotide sequence ID" value="NZ_FOAG01000013.1"/>
</dbReference>